<evidence type="ECO:0000313" key="3">
    <source>
        <dbReference type="EMBL" id="MDX2912470.1"/>
    </source>
</evidence>
<sequence>MADRRMELGEAIEGVREELTALRRRRADHEVVFDVGPVEVEFVVEAAWDAGVQGKAKFWVLETGADLRRTGGTAHTVRVVLTPRDGRDGQPLQVSDRGRGLVDRPGADGS</sequence>
<proteinExistence type="predicted"/>
<dbReference type="Pfam" id="PF19631">
    <property type="entry name" value="Trypco2"/>
    <property type="match status" value="1"/>
</dbReference>
<dbReference type="Proteomes" id="UP001271723">
    <property type="component" value="Unassembled WGS sequence"/>
</dbReference>
<evidence type="ECO:0000313" key="4">
    <source>
        <dbReference type="Proteomes" id="UP001271723"/>
    </source>
</evidence>
<feature type="region of interest" description="Disordered" evidence="1">
    <location>
        <begin position="78"/>
        <end position="110"/>
    </location>
</feature>
<gene>
    <name evidence="3" type="ORF">PV517_27780</name>
</gene>
<organism evidence="3 4">
    <name type="scientific">Streptomyces griseiscabiei</name>
    <dbReference type="NCBI Taxonomy" id="2993540"/>
    <lineage>
        <taxon>Bacteria</taxon>
        <taxon>Bacillati</taxon>
        <taxon>Actinomycetota</taxon>
        <taxon>Actinomycetes</taxon>
        <taxon>Kitasatosporales</taxon>
        <taxon>Streptomycetaceae</taxon>
        <taxon>Streptomyces</taxon>
    </lineage>
</organism>
<feature type="domain" description="Trypsin-co-occurring" evidence="2">
    <location>
        <begin position="6"/>
        <end position="83"/>
    </location>
</feature>
<comment type="caution">
    <text evidence="3">The sequence shown here is derived from an EMBL/GenBank/DDBJ whole genome shotgun (WGS) entry which is preliminary data.</text>
</comment>
<dbReference type="EMBL" id="JARAVY010000011">
    <property type="protein sequence ID" value="MDX2912470.1"/>
    <property type="molecule type" value="Genomic_DNA"/>
</dbReference>
<evidence type="ECO:0000259" key="2">
    <source>
        <dbReference type="Pfam" id="PF19631"/>
    </source>
</evidence>
<dbReference type="InterPro" id="IPR045608">
    <property type="entry name" value="Trypco2"/>
</dbReference>
<dbReference type="RefSeq" id="WP_143673195.1">
    <property type="nucleotide sequence ID" value="NZ_JAGJBZ010000002.1"/>
</dbReference>
<evidence type="ECO:0000256" key="1">
    <source>
        <dbReference type="SAM" id="MobiDB-lite"/>
    </source>
</evidence>
<accession>A0ABU4L9P4</accession>
<feature type="compositionally biased region" description="Basic and acidic residues" evidence="1">
    <location>
        <begin position="96"/>
        <end position="110"/>
    </location>
</feature>
<keyword evidence="4" id="KW-1185">Reference proteome</keyword>
<reference evidence="3 4" key="1">
    <citation type="journal article" date="2023" name="Microb. Genom.">
        <title>Mesoterricola silvestris gen. nov., sp. nov., Mesoterricola sediminis sp. nov., Geothrix oryzae sp. nov., Geothrix edaphica sp. nov., Geothrix rubra sp. nov., and Geothrix limicola sp. nov., six novel members of Acidobacteriota isolated from soils.</title>
        <authorList>
            <person name="Weisberg A.J."/>
            <person name="Pearce E."/>
            <person name="Kramer C.G."/>
            <person name="Chang J.H."/>
            <person name="Clarke C.R."/>
        </authorList>
    </citation>
    <scope>NUCLEOTIDE SEQUENCE [LARGE SCALE GENOMIC DNA]</scope>
    <source>
        <strain evidence="3 4">NRRL_B-2795</strain>
    </source>
</reference>
<name>A0ABU4L9P4_9ACTN</name>
<protein>
    <recommendedName>
        <fullName evidence="2">Trypsin-co-occurring domain-containing protein</fullName>
    </recommendedName>
</protein>